<evidence type="ECO:0000313" key="5">
    <source>
        <dbReference type="Proteomes" id="UP000292564"/>
    </source>
</evidence>
<evidence type="ECO:0000256" key="1">
    <source>
        <dbReference type="ARBA" id="ARBA00022679"/>
    </source>
</evidence>
<accession>A0A4Q7ZJN9</accession>
<dbReference type="AlphaFoldDB" id="A0A4Q7ZJN9"/>
<reference evidence="4 5" key="1">
    <citation type="submission" date="2019-02" db="EMBL/GenBank/DDBJ databases">
        <title>Sequencing the genomes of 1000 actinobacteria strains.</title>
        <authorList>
            <person name="Klenk H.-P."/>
        </authorList>
    </citation>
    <scope>NUCLEOTIDE SEQUENCE [LARGE SCALE GENOMIC DNA]</scope>
    <source>
        <strain evidence="4 5">DSM 45162</strain>
    </source>
</reference>
<comment type="caution">
    <text evidence="4">The sequence shown here is derived from an EMBL/GenBank/DDBJ whole genome shotgun (WGS) entry which is preliminary data.</text>
</comment>
<dbReference type="InterPro" id="IPR016181">
    <property type="entry name" value="Acyl_CoA_acyltransferase"/>
</dbReference>
<evidence type="ECO:0000259" key="3">
    <source>
        <dbReference type="PROSITE" id="PS51186"/>
    </source>
</evidence>
<keyword evidence="1 4" id="KW-0808">Transferase</keyword>
<gene>
    <name evidence="4" type="ORF">EV385_2305</name>
</gene>
<proteinExistence type="predicted"/>
<dbReference type="SUPFAM" id="SSF55729">
    <property type="entry name" value="Acyl-CoA N-acyltransferases (Nat)"/>
    <property type="match status" value="1"/>
</dbReference>
<feature type="domain" description="N-acetyltransferase" evidence="3">
    <location>
        <begin position="16"/>
        <end position="195"/>
    </location>
</feature>
<dbReference type="OrthoDB" id="4119890at2"/>
<name>A0A4Q7ZJN9_9ACTN</name>
<dbReference type="GO" id="GO:0016747">
    <property type="term" value="F:acyltransferase activity, transferring groups other than amino-acyl groups"/>
    <property type="evidence" value="ECO:0007669"/>
    <property type="project" value="InterPro"/>
</dbReference>
<dbReference type="Pfam" id="PF00583">
    <property type="entry name" value="Acetyltransf_1"/>
    <property type="match status" value="1"/>
</dbReference>
<protein>
    <submittedName>
        <fullName evidence="4">Acetyltransferase (GNAT) family protein</fullName>
    </submittedName>
</protein>
<dbReference type="InterPro" id="IPR000182">
    <property type="entry name" value="GNAT_dom"/>
</dbReference>
<dbReference type="RefSeq" id="WP_130509449.1">
    <property type="nucleotide sequence ID" value="NZ_SHKY01000001.1"/>
</dbReference>
<keyword evidence="2" id="KW-0012">Acyltransferase</keyword>
<dbReference type="Proteomes" id="UP000292564">
    <property type="component" value="Unassembled WGS sequence"/>
</dbReference>
<evidence type="ECO:0000256" key="2">
    <source>
        <dbReference type="ARBA" id="ARBA00023315"/>
    </source>
</evidence>
<dbReference type="EMBL" id="SHKY01000001">
    <property type="protein sequence ID" value="RZU50533.1"/>
    <property type="molecule type" value="Genomic_DNA"/>
</dbReference>
<dbReference type="InterPro" id="IPR050832">
    <property type="entry name" value="Bact_Acetyltransf"/>
</dbReference>
<sequence length="328" mass="35852">MRIEPLTDATIDHAYGVLRAADEWDVPDLPPVAKSVFTVAVRHPFPGTEQERYLAVDGGGTPVGFLGLNLPQYDNVDNVSTLLVVAPEHRRRGYGRALHAYAVERVRVAGRKRLIASTTGARPDGAAFADAVGAAPALRETRSRFDVGGADHDRLDALRAEAWRHADGYRLVQWIGVPPDEFLDDLAYLDGRLLADAPVGDLVMEVEQVDGARVRGNEEARRARGMTAFHTGAVHAATGRLVAWSTLTGTEAAPEHAWQQITIVHPGHRGHRLGLIVKLENVRHIRAARPGLTAIDTINASANERMLAINRLMGFRPVDVEIQWQQAV</sequence>
<dbReference type="PANTHER" id="PTHR43877">
    <property type="entry name" value="AMINOALKYLPHOSPHONATE N-ACETYLTRANSFERASE-RELATED-RELATED"/>
    <property type="match status" value="1"/>
</dbReference>
<dbReference type="Gene3D" id="3.40.630.30">
    <property type="match status" value="1"/>
</dbReference>
<keyword evidence="5" id="KW-1185">Reference proteome</keyword>
<dbReference type="CDD" id="cd04301">
    <property type="entry name" value="NAT_SF"/>
    <property type="match status" value="1"/>
</dbReference>
<evidence type="ECO:0000313" key="4">
    <source>
        <dbReference type="EMBL" id="RZU50533.1"/>
    </source>
</evidence>
<dbReference type="PROSITE" id="PS51186">
    <property type="entry name" value="GNAT"/>
    <property type="match status" value="1"/>
</dbReference>
<organism evidence="4 5">
    <name type="scientific">Krasilnikovia cinnamomea</name>
    <dbReference type="NCBI Taxonomy" id="349313"/>
    <lineage>
        <taxon>Bacteria</taxon>
        <taxon>Bacillati</taxon>
        <taxon>Actinomycetota</taxon>
        <taxon>Actinomycetes</taxon>
        <taxon>Micromonosporales</taxon>
        <taxon>Micromonosporaceae</taxon>
        <taxon>Krasilnikovia</taxon>
    </lineage>
</organism>